<dbReference type="EMBL" id="KC894740">
    <property type="protein sequence ID" value="AGO19778.1"/>
    <property type="molecule type" value="Genomic_DNA"/>
</dbReference>
<dbReference type="RefSeq" id="YP_008144764.1">
    <property type="nucleotide sequence ID" value="NC_021618.1"/>
</dbReference>
<proteinExistence type="predicted"/>
<accession>R9XZC5</accession>
<geneLocation type="plastid" evidence="1"/>
<dbReference type="AlphaFoldDB" id="R9XZC5"/>
<name>R9XZC5_9FLOR</name>
<keyword evidence="1" id="KW-0934">Plastid</keyword>
<protein>
    <submittedName>
        <fullName evidence="1">Uncharacterized protein</fullName>
    </submittedName>
</protein>
<reference evidence="1" key="1">
    <citation type="journal article" date="2013" name="PLoS ONE">
        <title>The Plastid Genome of the Red Macroalga Grateloupia taiwanensis (Halymeniaceae).</title>
        <authorList>
            <person name="Depriest M.S."/>
            <person name="Bhattacharya D."/>
            <person name="Lopez-Bautista J.M."/>
        </authorList>
    </citation>
    <scope>NUCLEOTIDE SEQUENCE</scope>
</reference>
<gene>
    <name evidence="1" type="primary">orf06</name>
</gene>
<reference evidence="1" key="2">
    <citation type="submission" date="2013-04" db="EMBL/GenBank/DDBJ databases">
        <authorList>
            <person name="DePriest M.S.Jr."/>
            <person name="Bhattacharya D."/>
            <person name="Lopez-Bautista J.M."/>
        </authorList>
    </citation>
    <scope>NUCLEOTIDE SEQUENCE</scope>
</reference>
<evidence type="ECO:0000313" key="1">
    <source>
        <dbReference type="EMBL" id="AGO19778.1"/>
    </source>
</evidence>
<dbReference type="GeneID" id="16017077"/>
<sequence length="68" mass="7926">MILIDGPLNVIDIDNYQYHKTLDLILFKMLIKGAYIEVSPSATSLHIFYTGKWSYHQKKVLFRLAINL</sequence>
<organism evidence="1">
    <name type="scientific">Phyllymenia taiwanensis</name>
    <dbReference type="NCBI Taxonomy" id="1260292"/>
    <lineage>
        <taxon>Eukaryota</taxon>
        <taxon>Rhodophyta</taxon>
        <taxon>Florideophyceae</taxon>
        <taxon>Rhodymeniophycidae</taxon>
        <taxon>Halymeniales</taxon>
        <taxon>Halymeniaceae</taxon>
        <taxon>Phyllymenia</taxon>
    </lineage>
</organism>